<gene>
    <name evidence="1" type="ORF">HPB47_021248</name>
</gene>
<dbReference type="Proteomes" id="UP000805193">
    <property type="component" value="Unassembled WGS sequence"/>
</dbReference>
<proteinExistence type="predicted"/>
<evidence type="ECO:0000313" key="2">
    <source>
        <dbReference type="Proteomes" id="UP000805193"/>
    </source>
</evidence>
<organism evidence="1 2">
    <name type="scientific">Ixodes persulcatus</name>
    <name type="common">Taiga tick</name>
    <dbReference type="NCBI Taxonomy" id="34615"/>
    <lineage>
        <taxon>Eukaryota</taxon>
        <taxon>Metazoa</taxon>
        <taxon>Ecdysozoa</taxon>
        <taxon>Arthropoda</taxon>
        <taxon>Chelicerata</taxon>
        <taxon>Arachnida</taxon>
        <taxon>Acari</taxon>
        <taxon>Parasitiformes</taxon>
        <taxon>Ixodida</taxon>
        <taxon>Ixodoidea</taxon>
        <taxon>Ixodidae</taxon>
        <taxon>Ixodinae</taxon>
        <taxon>Ixodes</taxon>
    </lineage>
</organism>
<keyword evidence="2" id="KW-1185">Reference proteome</keyword>
<comment type="caution">
    <text evidence="1">The sequence shown here is derived from an EMBL/GenBank/DDBJ whole genome shotgun (WGS) entry which is preliminary data.</text>
</comment>
<accession>A0AC60QFA4</accession>
<name>A0AC60QFA4_IXOPE</name>
<protein>
    <submittedName>
        <fullName evidence="1">Uncharacterized protein</fullName>
    </submittedName>
</protein>
<reference evidence="1 2" key="1">
    <citation type="journal article" date="2020" name="Cell">
        <title>Large-Scale Comparative Analyses of Tick Genomes Elucidate Their Genetic Diversity and Vector Capacities.</title>
        <authorList>
            <consortium name="Tick Genome and Microbiome Consortium (TIGMIC)"/>
            <person name="Jia N."/>
            <person name="Wang J."/>
            <person name="Shi W."/>
            <person name="Du L."/>
            <person name="Sun Y."/>
            <person name="Zhan W."/>
            <person name="Jiang J.F."/>
            <person name="Wang Q."/>
            <person name="Zhang B."/>
            <person name="Ji P."/>
            <person name="Bell-Sakyi L."/>
            <person name="Cui X.M."/>
            <person name="Yuan T.T."/>
            <person name="Jiang B.G."/>
            <person name="Yang W.F."/>
            <person name="Lam T.T."/>
            <person name="Chang Q.C."/>
            <person name="Ding S.J."/>
            <person name="Wang X.J."/>
            <person name="Zhu J.G."/>
            <person name="Ruan X.D."/>
            <person name="Zhao L."/>
            <person name="Wei J.T."/>
            <person name="Ye R.Z."/>
            <person name="Que T.C."/>
            <person name="Du C.H."/>
            <person name="Zhou Y.H."/>
            <person name="Cheng J.X."/>
            <person name="Dai P.F."/>
            <person name="Guo W.B."/>
            <person name="Han X.H."/>
            <person name="Huang E.J."/>
            <person name="Li L.F."/>
            <person name="Wei W."/>
            <person name="Gao Y.C."/>
            <person name="Liu J.Z."/>
            <person name="Shao H.Z."/>
            <person name="Wang X."/>
            <person name="Wang C.C."/>
            <person name="Yang T.C."/>
            <person name="Huo Q.B."/>
            <person name="Li W."/>
            <person name="Chen H.Y."/>
            <person name="Chen S.E."/>
            <person name="Zhou L.G."/>
            <person name="Ni X.B."/>
            <person name="Tian J.H."/>
            <person name="Sheng Y."/>
            <person name="Liu T."/>
            <person name="Pan Y.S."/>
            <person name="Xia L.Y."/>
            <person name="Li J."/>
            <person name="Zhao F."/>
            <person name="Cao W.C."/>
        </authorList>
    </citation>
    <scope>NUCLEOTIDE SEQUENCE [LARGE SCALE GENOMIC DNA]</scope>
    <source>
        <strain evidence="1">Iper-2018</strain>
    </source>
</reference>
<sequence length="97" mass="10950">MRATTALPRLTPIPTLQEQDQLNTLTELVNQRKQARILKSKHIPPAAAFYSYFYGGPHLTVTLDDIPPWCSTNITTNKTTKLRRSDQPAPTTETNFP</sequence>
<evidence type="ECO:0000313" key="1">
    <source>
        <dbReference type="EMBL" id="KAG0432011.1"/>
    </source>
</evidence>
<dbReference type="EMBL" id="JABSTQ010009182">
    <property type="protein sequence ID" value="KAG0432011.1"/>
    <property type="molecule type" value="Genomic_DNA"/>
</dbReference>